<dbReference type="Pfam" id="PF02625">
    <property type="entry name" value="XdhC_CoxI"/>
    <property type="match status" value="1"/>
</dbReference>
<dbReference type="InterPro" id="IPR036291">
    <property type="entry name" value="NAD(P)-bd_dom_sf"/>
</dbReference>
<dbReference type="InterPro" id="IPR003777">
    <property type="entry name" value="XdhC_CoxI"/>
</dbReference>
<dbReference type="SUPFAM" id="SSF51735">
    <property type="entry name" value="NAD(P)-binding Rossmann-fold domains"/>
    <property type="match status" value="1"/>
</dbReference>
<name>A0A5B8XNY1_9DELT</name>
<dbReference type="InterPro" id="IPR027051">
    <property type="entry name" value="XdhC_Rossmann_dom"/>
</dbReference>
<organism evidence="3 4">
    <name type="scientific">Microvenator marinus</name>
    <dbReference type="NCBI Taxonomy" id="2600177"/>
    <lineage>
        <taxon>Bacteria</taxon>
        <taxon>Deltaproteobacteria</taxon>
        <taxon>Bradymonadales</taxon>
        <taxon>Microvenatoraceae</taxon>
        <taxon>Microvenator</taxon>
    </lineage>
</organism>
<evidence type="ECO:0000259" key="2">
    <source>
        <dbReference type="Pfam" id="PF13478"/>
    </source>
</evidence>
<reference evidence="3 4" key="1">
    <citation type="submission" date="2019-08" db="EMBL/GenBank/DDBJ databases">
        <authorList>
            <person name="Liang Q."/>
        </authorList>
    </citation>
    <scope>NUCLEOTIDE SEQUENCE [LARGE SCALE GENOMIC DNA]</scope>
    <source>
        <strain evidence="3 4">V1718</strain>
    </source>
</reference>
<dbReference type="PANTHER" id="PTHR30388:SF6">
    <property type="entry name" value="XANTHINE DEHYDROGENASE SUBUNIT A-RELATED"/>
    <property type="match status" value="1"/>
</dbReference>
<dbReference type="Pfam" id="PF13478">
    <property type="entry name" value="XdhC_C"/>
    <property type="match status" value="1"/>
</dbReference>
<dbReference type="Proteomes" id="UP000321595">
    <property type="component" value="Chromosome"/>
</dbReference>
<dbReference type="Gene3D" id="3.40.50.720">
    <property type="entry name" value="NAD(P)-binding Rossmann-like Domain"/>
    <property type="match status" value="1"/>
</dbReference>
<dbReference type="PANTHER" id="PTHR30388">
    <property type="entry name" value="ALDEHYDE OXIDOREDUCTASE MOLYBDENUM COFACTOR ASSEMBLY PROTEIN"/>
    <property type="match status" value="1"/>
</dbReference>
<evidence type="ECO:0000313" key="4">
    <source>
        <dbReference type="Proteomes" id="UP000321595"/>
    </source>
</evidence>
<sequence>MCHGTGPGGGMQFWSNLEAELELGRYVWLAMVVSNTRHSPGTWGARMFVSQTGEMQGTIGGGSMEVELVSQAREAIRQRQAPQIETLVHRKSGEGKKSGMICAGEQTNLTMVLGPEHLGTISDLALLELEDRPGVLRIDSDGCFEVEMTSQDRPLFSLDIQAESWAYSERIFQWKRIAIMGGGHCGLALSEVMNRLGYVVSIFDTRANLPTIQDNLWARWLEVVPDYADAAGKLNYAPFTHVVVMTTDMAGDIEALWGVWKSGRPFPYVGVMGSAAKIRKIRQTLIERGVSEEFLDSLRAPIGLKMKSNRPEEIAISVAAEILQLRDTLFDEVKWPEAAQT</sequence>
<keyword evidence="4" id="KW-1185">Reference proteome</keyword>
<dbReference type="KEGG" id="bbae:FRD01_05235"/>
<evidence type="ECO:0000313" key="3">
    <source>
        <dbReference type="EMBL" id="QED26658.1"/>
    </source>
</evidence>
<dbReference type="InterPro" id="IPR052698">
    <property type="entry name" value="MoCofactor_Util/Proc"/>
</dbReference>
<protein>
    <submittedName>
        <fullName evidence="3">XdhC family protein</fullName>
    </submittedName>
</protein>
<evidence type="ECO:0000259" key="1">
    <source>
        <dbReference type="Pfam" id="PF02625"/>
    </source>
</evidence>
<dbReference type="OrthoDB" id="9815497at2"/>
<dbReference type="EMBL" id="CP042467">
    <property type="protein sequence ID" value="QED26658.1"/>
    <property type="molecule type" value="Genomic_DNA"/>
</dbReference>
<feature type="domain" description="XdhC- CoxI" evidence="1">
    <location>
        <begin position="23"/>
        <end position="81"/>
    </location>
</feature>
<proteinExistence type="predicted"/>
<gene>
    <name evidence="3" type="ORF">FRD01_05235</name>
</gene>
<accession>A0A5B8XNY1</accession>
<dbReference type="AlphaFoldDB" id="A0A5B8XNY1"/>
<feature type="domain" description="XdhC Rossmann" evidence="2">
    <location>
        <begin position="178"/>
        <end position="322"/>
    </location>
</feature>